<protein>
    <submittedName>
        <fullName evidence="1">Uncharacterized protein</fullName>
    </submittedName>
</protein>
<organism evidence="1 2">
    <name type="scientific">Pectobacterium parmentieri</name>
    <dbReference type="NCBI Taxonomy" id="1905730"/>
    <lineage>
        <taxon>Bacteria</taxon>
        <taxon>Pseudomonadati</taxon>
        <taxon>Pseudomonadota</taxon>
        <taxon>Gammaproteobacteria</taxon>
        <taxon>Enterobacterales</taxon>
        <taxon>Pectobacteriaceae</taxon>
        <taxon>Pectobacterium</taxon>
    </lineage>
</organism>
<dbReference type="Proteomes" id="UP000008044">
    <property type="component" value="Chromosome"/>
</dbReference>
<dbReference type="KEGG" id="pec:W5S_4106"/>
<dbReference type="RefSeq" id="WP_014701594.1">
    <property type="nucleotide sequence ID" value="NZ_JBBBOZ010000018.1"/>
</dbReference>
<dbReference type="eggNOG" id="ENOG5031HUF">
    <property type="taxonomic scope" value="Bacteria"/>
</dbReference>
<reference evidence="1 2" key="1">
    <citation type="journal article" date="2012" name="J. Bacteriol.">
        <title>Genome sequence of Pectobacterium sp. strain SCC3193.</title>
        <authorList>
            <person name="Koskinen J.P."/>
            <person name="Laine P."/>
            <person name="Niemi O."/>
            <person name="Nykyri J."/>
            <person name="Harjunpaa H."/>
            <person name="Auvinen P."/>
            <person name="Paulin L."/>
            <person name="Pirhonen M."/>
            <person name="Palva T."/>
            <person name="Holm L."/>
        </authorList>
    </citation>
    <scope>NUCLEOTIDE SEQUENCE [LARGE SCALE GENOMIC DNA]</scope>
    <source>
        <strain evidence="1 2">SCC3193</strain>
    </source>
</reference>
<evidence type="ECO:0000313" key="1">
    <source>
        <dbReference type="EMBL" id="AFI92167.1"/>
    </source>
</evidence>
<dbReference type="PATRIC" id="fig|1166016.3.peg.4184"/>
<gene>
    <name evidence="1" type="ordered locus">W5S_4106</name>
</gene>
<proteinExistence type="predicted"/>
<dbReference type="AlphaFoldDB" id="A0A0H3IAK1"/>
<dbReference type="HOGENOM" id="CLU_1794647_0_0_6"/>
<dbReference type="EMBL" id="CP003415">
    <property type="protein sequence ID" value="AFI92167.1"/>
    <property type="molecule type" value="Genomic_DNA"/>
</dbReference>
<evidence type="ECO:0000313" key="2">
    <source>
        <dbReference type="Proteomes" id="UP000008044"/>
    </source>
</evidence>
<name>A0A0H3IAK1_PECPM</name>
<accession>A0A0H3IAK1</accession>
<sequence length="144" mass="16427">MTVANLVKSESSTKVSFSSQAQQQTKLSEAVLNKYQQLRSNVDQNEVDSYIKDLYATPRQSHELVSIEHYPDVFNAYTGEKVTSESTAMFAEWDQSILATTTQIYNEEKAKGTSSSDIYLKIQTHMSQQPDYFLNKINWPNQEA</sequence>